<dbReference type="SUPFAM" id="SSF52833">
    <property type="entry name" value="Thioredoxin-like"/>
    <property type="match status" value="1"/>
</dbReference>
<dbReference type="Pfam" id="PF08534">
    <property type="entry name" value="Redoxin"/>
    <property type="match status" value="1"/>
</dbReference>
<dbReference type="CDD" id="cd02966">
    <property type="entry name" value="TlpA_like_family"/>
    <property type="match status" value="1"/>
</dbReference>
<comment type="caution">
    <text evidence="2">The sequence shown here is derived from an EMBL/GenBank/DDBJ whole genome shotgun (WGS) entry which is preliminary data.</text>
</comment>
<gene>
    <name evidence="2" type="ORF">ACFO5O_04870</name>
</gene>
<dbReference type="Gene3D" id="3.40.30.10">
    <property type="entry name" value="Glutaredoxin"/>
    <property type="match status" value="1"/>
</dbReference>
<protein>
    <submittedName>
        <fullName evidence="2">Peroxiredoxin family protein</fullName>
        <ecNumber evidence="2">1.11.1.24</ecNumber>
    </submittedName>
</protein>
<dbReference type="Proteomes" id="UP001595953">
    <property type="component" value="Unassembled WGS sequence"/>
</dbReference>
<feature type="domain" description="Thioredoxin" evidence="1">
    <location>
        <begin position="237"/>
        <end position="395"/>
    </location>
</feature>
<evidence type="ECO:0000259" key="1">
    <source>
        <dbReference type="PROSITE" id="PS51352"/>
    </source>
</evidence>
<dbReference type="InterPro" id="IPR013740">
    <property type="entry name" value="Redoxin"/>
</dbReference>
<name>A0ABV9N056_9FLAO</name>
<dbReference type="PANTHER" id="PTHR42852">
    <property type="entry name" value="THIOL:DISULFIDE INTERCHANGE PROTEIN DSBE"/>
    <property type="match status" value="1"/>
</dbReference>
<dbReference type="InterPro" id="IPR050553">
    <property type="entry name" value="Thioredoxin_ResA/DsbE_sf"/>
</dbReference>
<dbReference type="InterPro" id="IPR013766">
    <property type="entry name" value="Thioredoxin_domain"/>
</dbReference>
<dbReference type="EMBL" id="JBHSGP010000008">
    <property type="protein sequence ID" value="MFC4721637.1"/>
    <property type="molecule type" value="Genomic_DNA"/>
</dbReference>
<proteinExistence type="predicted"/>
<dbReference type="EC" id="1.11.1.24" evidence="2"/>
<dbReference type="PROSITE" id="PS51352">
    <property type="entry name" value="THIOREDOXIN_2"/>
    <property type="match status" value="1"/>
</dbReference>
<dbReference type="PROSITE" id="PS51257">
    <property type="entry name" value="PROKAR_LIPOPROTEIN"/>
    <property type="match status" value="1"/>
</dbReference>
<dbReference type="InterPro" id="IPR036249">
    <property type="entry name" value="Thioredoxin-like_sf"/>
</dbReference>
<keyword evidence="2" id="KW-0560">Oxidoreductase</keyword>
<evidence type="ECO:0000313" key="3">
    <source>
        <dbReference type="Proteomes" id="UP001595953"/>
    </source>
</evidence>
<evidence type="ECO:0000313" key="2">
    <source>
        <dbReference type="EMBL" id="MFC4721637.1"/>
    </source>
</evidence>
<keyword evidence="2" id="KW-0575">Peroxidase</keyword>
<keyword evidence="3" id="KW-1185">Reference proteome</keyword>
<sequence>MRKILGILLIIVSFSCKKAPEYVLKTGDWRAELQVSEQETLPFNFEVTSPNSLKIFNASEVIFVDEVFYSNDSVRINMPAFEGYISAKINDNTLQGGFIKESLDRVVPFTATFGVTQRFDVKDEATANVAGRWEMVFSKDVVDDEYIALGIFEQEGSKVTGTIRTTTGDYRYLDGVMDGNTMKLSAFDGAHAFLFTAKVSDSSLVGTFYSGNHFNEPFEALRNENYELPDANTLTFLKEGYDTLEFSFPNTSGELISLSDIRFKNKVVIVQIMGSWCPNCLDESKFYSEYYNNNKDKNVEFIALAFEYAKTKEKAFKSLERLKDEIGITYPIVLAQYGTSDKAKAQEKLPMLNHILSYPTTIYIDKKGKARKIHTGFNGPATGDKYVEFKNEFETFVNLLLSE</sequence>
<reference evidence="3" key="1">
    <citation type="journal article" date="2019" name="Int. J. Syst. Evol. Microbiol.">
        <title>The Global Catalogue of Microorganisms (GCM) 10K type strain sequencing project: providing services to taxonomists for standard genome sequencing and annotation.</title>
        <authorList>
            <consortium name="The Broad Institute Genomics Platform"/>
            <consortium name="The Broad Institute Genome Sequencing Center for Infectious Disease"/>
            <person name="Wu L."/>
            <person name="Ma J."/>
        </authorList>
    </citation>
    <scope>NUCLEOTIDE SEQUENCE [LARGE SCALE GENOMIC DNA]</scope>
    <source>
        <strain evidence="3">CCUG 63682</strain>
    </source>
</reference>
<accession>A0ABV9N056</accession>
<dbReference type="PANTHER" id="PTHR42852:SF13">
    <property type="entry name" value="PROTEIN DIPZ"/>
    <property type="match status" value="1"/>
</dbReference>
<dbReference type="RefSeq" id="WP_387961465.1">
    <property type="nucleotide sequence ID" value="NZ_JBHSGP010000008.1"/>
</dbReference>
<dbReference type="GO" id="GO:0140824">
    <property type="term" value="F:thioredoxin-dependent peroxiredoxin activity"/>
    <property type="evidence" value="ECO:0007669"/>
    <property type="project" value="UniProtKB-EC"/>
</dbReference>
<organism evidence="2 3">
    <name type="scientific">Geojedonia litorea</name>
    <dbReference type="NCBI Taxonomy" id="1268269"/>
    <lineage>
        <taxon>Bacteria</taxon>
        <taxon>Pseudomonadati</taxon>
        <taxon>Bacteroidota</taxon>
        <taxon>Flavobacteriia</taxon>
        <taxon>Flavobacteriales</taxon>
        <taxon>Flavobacteriaceae</taxon>
        <taxon>Geojedonia</taxon>
    </lineage>
</organism>